<proteinExistence type="inferred from homology"/>
<dbReference type="EMBL" id="JAERRB010000002">
    <property type="protein sequence ID" value="MBL0741101.1"/>
    <property type="molecule type" value="Genomic_DNA"/>
</dbReference>
<dbReference type="SUPFAM" id="SSF52738">
    <property type="entry name" value="Methylesterase CheB, C-terminal domain"/>
    <property type="match status" value="1"/>
</dbReference>
<keyword evidence="9" id="KW-1185">Reference proteome</keyword>
<keyword evidence="1 3" id="KW-0378">Hydrolase</keyword>
<reference evidence="8 9" key="1">
    <citation type="submission" date="2021-01" db="EMBL/GenBank/DDBJ databases">
        <title>Chryseolinea sp. Jin1 Genome sequencing and assembly.</title>
        <authorList>
            <person name="Kim I."/>
        </authorList>
    </citation>
    <scope>NUCLEOTIDE SEQUENCE [LARGE SCALE GENOMIC DNA]</scope>
    <source>
        <strain evidence="8 9">Jin1</strain>
    </source>
</reference>
<comment type="subcellular location">
    <subcellularLocation>
        <location evidence="3">Cytoplasm</location>
    </subcellularLocation>
</comment>
<feature type="domain" description="CheB-type methylesterase" evidence="7">
    <location>
        <begin position="153"/>
        <end position="345"/>
    </location>
</feature>
<feature type="domain" description="Response regulatory" evidence="6">
    <location>
        <begin position="7"/>
        <end position="123"/>
    </location>
</feature>
<evidence type="ECO:0000259" key="7">
    <source>
        <dbReference type="PROSITE" id="PS50122"/>
    </source>
</evidence>
<dbReference type="GO" id="GO:0008984">
    <property type="term" value="F:protein-glutamate methylesterase activity"/>
    <property type="evidence" value="ECO:0007669"/>
    <property type="project" value="UniProtKB-EC"/>
</dbReference>
<sequence>MVRPRIRTVLIDDSAFMRKVIGDMLKSDDTIDLVGVANNGQDGTQMALTLKPDVVVTDMVMPDYDGVYVVNAVMEKHPVPIILLSSLEKTDTRIFDALQHGAFEFIDKPTDIHRLDHGQYKLLDLIKQASRTDISRLKGKQKAKQNANHHSFDQTHYEIVVIGASTGGPGAVEYIINNLPKNLALPVIIVQHMPARFLETFSQRLNENSPLTVRLARKGETLKGGIVYLAPGDANMRIDKSHLTGAPMVVFTEKQFKEYNHPSVDCLFESVAEKYGPQAIGVILTGMGKDGTQGMKKIREAGGFTIGQDEASCVVYGMPKAAFESGAVRQVVALKEIPGFIVSCL</sequence>
<dbReference type="CDD" id="cd16432">
    <property type="entry name" value="CheB_Rec"/>
    <property type="match status" value="1"/>
</dbReference>
<keyword evidence="3 5" id="KW-0597">Phosphoprotein</keyword>
<dbReference type="Pfam" id="PF00072">
    <property type="entry name" value="Response_reg"/>
    <property type="match status" value="1"/>
</dbReference>
<comment type="function">
    <text evidence="3">Involved in chemotaxis. Part of a chemotaxis signal transduction system that modulates chemotaxis in response to various stimuli. Catalyzes the demethylation of specific methylglutamate residues introduced into the chemoreceptors (methyl-accepting chemotaxis proteins or MCP) by CheR. Also mediates the irreversible deamidation of specific glutamine residues to glutamic acid.</text>
</comment>
<evidence type="ECO:0000256" key="3">
    <source>
        <dbReference type="HAMAP-Rule" id="MF_00099"/>
    </source>
</evidence>
<name>A0ABS1KNT8_9BACT</name>
<protein>
    <recommendedName>
        <fullName evidence="3">Protein-glutamate methylesterase/protein-glutamine glutaminase</fullName>
        <ecNumber evidence="3">3.1.1.61</ecNumber>
        <ecNumber evidence="3">3.5.1.44</ecNumber>
    </recommendedName>
</protein>
<dbReference type="GO" id="GO:0032259">
    <property type="term" value="P:methylation"/>
    <property type="evidence" value="ECO:0007669"/>
    <property type="project" value="UniProtKB-KW"/>
</dbReference>
<dbReference type="RefSeq" id="WP_202008463.1">
    <property type="nucleotide sequence ID" value="NZ_JAERRB010000002.1"/>
</dbReference>
<keyword evidence="8" id="KW-0808">Transferase</keyword>
<feature type="modified residue" description="4-aspartylphosphate" evidence="3 5">
    <location>
        <position position="58"/>
    </location>
</feature>
<keyword evidence="8" id="KW-0489">Methyltransferase</keyword>
<dbReference type="InterPro" id="IPR011006">
    <property type="entry name" value="CheY-like_superfamily"/>
</dbReference>
<accession>A0ABS1KNT8</accession>
<dbReference type="HAMAP" id="MF_00099">
    <property type="entry name" value="CheB_chemtxs"/>
    <property type="match status" value="1"/>
</dbReference>
<dbReference type="PANTHER" id="PTHR42872:SF3">
    <property type="entry name" value="PROTEIN-GLUTAMATE METHYLESTERASE_PROTEIN-GLUTAMINE GLUTAMINASE 1"/>
    <property type="match status" value="1"/>
</dbReference>
<comment type="caution">
    <text evidence="8">The sequence shown here is derived from an EMBL/GenBank/DDBJ whole genome shotgun (WGS) entry which is preliminary data.</text>
</comment>
<feature type="active site" evidence="3 4">
    <location>
        <position position="165"/>
    </location>
</feature>
<dbReference type="EC" id="3.5.1.44" evidence="3"/>
<dbReference type="InterPro" id="IPR035909">
    <property type="entry name" value="CheB_C"/>
</dbReference>
<feature type="active site" evidence="3 4">
    <location>
        <position position="192"/>
    </location>
</feature>
<comment type="catalytic activity">
    <reaction evidence="3">
        <text>L-glutaminyl-[protein] + H2O = L-glutamyl-[protein] + NH4(+)</text>
        <dbReference type="Rhea" id="RHEA:16441"/>
        <dbReference type="Rhea" id="RHEA-COMP:10207"/>
        <dbReference type="Rhea" id="RHEA-COMP:10208"/>
        <dbReference type="ChEBI" id="CHEBI:15377"/>
        <dbReference type="ChEBI" id="CHEBI:28938"/>
        <dbReference type="ChEBI" id="CHEBI:29973"/>
        <dbReference type="ChEBI" id="CHEBI:30011"/>
        <dbReference type="EC" id="3.5.1.44"/>
    </reaction>
</comment>
<evidence type="ECO:0000313" key="8">
    <source>
        <dbReference type="EMBL" id="MBL0741101.1"/>
    </source>
</evidence>
<gene>
    <name evidence="3 8" type="primary">cheB</name>
    <name evidence="8" type="ORF">JI741_07710</name>
</gene>
<keyword evidence="3 4" id="KW-0145">Chemotaxis</keyword>
<dbReference type="Gene3D" id="3.40.50.180">
    <property type="entry name" value="Methylesterase CheB, C-terminal domain"/>
    <property type="match status" value="1"/>
</dbReference>
<dbReference type="Gene3D" id="3.40.50.2300">
    <property type="match status" value="1"/>
</dbReference>
<dbReference type="Proteomes" id="UP000613030">
    <property type="component" value="Unassembled WGS sequence"/>
</dbReference>
<dbReference type="PROSITE" id="PS50122">
    <property type="entry name" value="CHEB"/>
    <property type="match status" value="1"/>
</dbReference>
<evidence type="ECO:0000256" key="5">
    <source>
        <dbReference type="PROSITE-ProRule" id="PRU00169"/>
    </source>
</evidence>
<evidence type="ECO:0000256" key="1">
    <source>
        <dbReference type="ARBA" id="ARBA00022801"/>
    </source>
</evidence>
<dbReference type="SUPFAM" id="SSF52172">
    <property type="entry name" value="CheY-like"/>
    <property type="match status" value="1"/>
</dbReference>
<dbReference type="PANTHER" id="PTHR42872">
    <property type="entry name" value="PROTEIN-GLUTAMATE METHYLESTERASE/PROTEIN-GLUTAMINE GLUTAMINASE"/>
    <property type="match status" value="1"/>
</dbReference>
<evidence type="ECO:0000256" key="4">
    <source>
        <dbReference type="PROSITE-ProRule" id="PRU00050"/>
    </source>
</evidence>
<evidence type="ECO:0000313" key="9">
    <source>
        <dbReference type="Proteomes" id="UP000613030"/>
    </source>
</evidence>
<feature type="active site" evidence="3 4">
    <location>
        <position position="290"/>
    </location>
</feature>
<dbReference type="SMART" id="SM00448">
    <property type="entry name" value="REC"/>
    <property type="match status" value="1"/>
</dbReference>
<keyword evidence="3" id="KW-0963">Cytoplasm</keyword>
<organism evidence="8 9">
    <name type="scientific">Chryseolinea lacunae</name>
    <dbReference type="NCBI Taxonomy" id="2801331"/>
    <lineage>
        <taxon>Bacteria</taxon>
        <taxon>Pseudomonadati</taxon>
        <taxon>Bacteroidota</taxon>
        <taxon>Cytophagia</taxon>
        <taxon>Cytophagales</taxon>
        <taxon>Fulvivirgaceae</taxon>
        <taxon>Chryseolinea</taxon>
    </lineage>
</organism>
<dbReference type="PROSITE" id="PS50110">
    <property type="entry name" value="RESPONSE_REGULATORY"/>
    <property type="match status" value="1"/>
</dbReference>
<comment type="domain">
    <text evidence="3">Contains a C-terminal catalytic domain, and an N-terminal region which modulates catalytic activity.</text>
</comment>
<dbReference type="InterPro" id="IPR008248">
    <property type="entry name" value="CheB-like"/>
</dbReference>
<dbReference type="Pfam" id="PF01339">
    <property type="entry name" value="CheB_methylest"/>
    <property type="match status" value="1"/>
</dbReference>
<dbReference type="PIRSF" id="PIRSF000876">
    <property type="entry name" value="RR_chemtxs_CheB"/>
    <property type="match status" value="1"/>
</dbReference>
<dbReference type="InterPro" id="IPR000673">
    <property type="entry name" value="Sig_transdc_resp-reg_Me-estase"/>
</dbReference>
<evidence type="ECO:0000256" key="2">
    <source>
        <dbReference type="ARBA" id="ARBA00048267"/>
    </source>
</evidence>
<comment type="catalytic activity">
    <reaction evidence="2 3">
        <text>[protein]-L-glutamate 5-O-methyl ester + H2O = L-glutamyl-[protein] + methanol + H(+)</text>
        <dbReference type="Rhea" id="RHEA:23236"/>
        <dbReference type="Rhea" id="RHEA-COMP:10208"/>
        <dbReference type="Rhea" id="RHEA-COMP:10311"/>
        <dbReference type="ChEBI" id="CHEBI:15377"/>
        <dbReference type="ChEBI" id="CHEBI:15378"/>
        <dbReference type="ChEBI" id="CHEBI:17790"/>
        <dbReference type="ChEBI" id="CHEBI:29973"/>
        <dbReference type="ChEBI" id="CHEBI:82795"/>
        <dbReference type="EC" id="3.1.1.61"/>
    </reaction>
</comment>
<dbReference type="GO" id="GO:0008168">
    <property type="term" value="F:methyltransferase activity"/>
    <property type="evidence" value="ECO:0007669"/>
    <property type="project" value="UniProtKB-KW"/>
</dbReference>
<comment type="similarity">
    <text evidence="3">Belongs to the CheB family.</text>
</comment>
<dbReference type="InterPro" id="IPR001789">
    <property type="entry name" value="Sig_transdc_resp-reg_receiver"/>
</dbReference>
<dbReference type="CDD" id="cd17541">
    <property type="entry name" value="REC_CheB-like"/>
    <property type="match status" value="1"/>
</dbReference>
<dbReference type="EC" id="3.1.1.61" evidence="3"/>
<dbReference type="NCBIfam" id="NF001965">
    <property type="entry name" value="PRK00742.1"/>
    <property type="match status" value="1"/>
</dbReference>
<comment type="PTM">
    <text evidence="3">Phosphorylated by CheA. Phosphorylation of the N-terminal regulatory domain activates the methylesterase activity.</text>
</comment>
<evidence type="ECO:0000259" key="6">
    <source>
        <dbReference type="PROSITE" id="PS50110"/>
    </source>
</evidence>